<sequence>MAKPELSNVESELHIAAISGLAFDCAGQTVRAEVLRWMVTNSIDSTITALLLRNATITGTLDLQELAIAAPLALVECRFESAPRLDNASLTSLRLSGSTMPGLHAMGIEVKGSVWLDEGFHSTQEVTLERARIGNELSLRKATLESIEPNRWALNANRIKIGGALFAGLMEADGQIRLISARIDGLVTLRGARLRNPGKICFQGERMVLGDSLFFQRAMGTKEPLEASGAIVLTNAQIAGGIAFEGALLTEPQTLSEKPLEDPTSIRATRLRVGRNLNLSDGLRCAGGIRVKSSEIGGTLNLHGIESCGGEVPINLSGTTADTLDLRFAKPLSGTLDLTNVTVVRLVDAAETWPVRISTDGFTYESLQPQPEVSAEQRLEWLQRNKSGYSPQPYEQLLSFYRLSGREQDAARVALAKQRARRSTLTWRGKAWGLLLDATVGYGYRTWLAGVWLLALTVVGTFVFRNSSPIPIADHPPAFRPFAYAFDLLVPLIDLGQESSFRMSGPREVVSWIFVLLGWLLTTSVAAGLSRLVNRH</sequence>
<evidence type="ECO:0000313" key="2">
    <source>
        <dbReference type="EMBL" id="MBB5872744.1"/>
    </source>
</evidence>
<protein>
    <recommendedName>
        <fullName evidence="4">Membrane-associated oxidoreductase</fullName>
    </recommendedName>
</protein>
<dbReference type="Proteomes" id="UP000587527">
    <property type="component" value="Unassembled WGS sequence"/>
</dbReference>
<comment type="caution">
    <text evidence="2">The sequence shown here is derived from an EMBL/GenBank/DDBJ whole genome shotgun (WGS) entry which is preliminary data.</text>
</comment>
<reference evidence="2 3" key="1">
    <citation type="submission" date="2020-08" db="EMBL/GenBank/DDBJ databases">
        <title>Sequencing the genomes of 1000 actinobacteria strains.</title>
        <authorList>
            <person name="Klenk H.-P."/>
        </authorList>
    </citation>
    <scope>NUCLEOTIDE SEQUENCE [LARGE SCALE GENOMIC DNA]</scope>
    <source>
        <strain evidence="2 3">DSM 45362</strain>
    </source>
</reference>
<evidence type="ECO:0000256" key="1">
    <source>
        <dbReference type="SAM" id="Phobius"/>
    </source>
</evidence>
<organism evidence="2 3">
    <name type="scientific">Allocatelliglobosispora scoriae</name>
    <dbReference type="NCBI Taxonomy" id="643052"/>
    <lineage>
        <taxon>Bacteria</taxon>
        <taxon>Bacillati</taxon>
        <taxon>Actinomycetota</taxon>
        <taxon>Actinomycetes</taxon>
        <taxon>Micromonosporales</taxon>
        <taxon>Micromonosporaceae</taxon>
        <taxon>Allocatelliglobosispora</taxon>
    </lineage>
</organism>
<gene>
    <name evidence="2" type="ORF">F4553_006178</name>
</gene>
<keyword evidence="3" id="KW-1185">Reference proteome</keyword>
<keyword evidence="1" id="KW-0812">Transmembrane</keyword>
<keyword evidence="1" id="KW-0472">Membrane</keyword>
<name>A0A841BX62_9ACTN</name>
<feature type="transmembrane region" description="Helical" evidence="1">
    <location>
        <begin position="509"/>
        <end position="529"/>
    </location>
</feature>
<evidence type="ECO:0008006" key="4">
    <source>
        <dbReference type="Google" id="ProtNLM"/>
    </source>
</evidence>
<dbReference type="EMBL" id="JACHMN010000003">
    <property type="protein sequence ID" value="MBB5872744.1"/>
    <property type="molecule type" value="Genomic_DNA"/>
</dbReference>
<accession>A0A841BX62</accession>
<keyword evidence="1" id="KW-1133">Transmembrane helix</keyword>
<proteinExistence type="predicted"/>
<evidence type="ECO:0000313" key="3">
    <source>
        <dbReference type="Proteomes" id="UP000587527"/>
    </source>
</evidence>
<dbReference type="AlphaFoldDB" id="A0A841BX62"/>
<dbReference type="RefSeq" id="WP_184842853.1">
    <property type="nucleotide sequence ID" value="NZ_JACHMN010000003.1"/>
</dbReference>